<dbReference type="EMBL" id="WQLW01000006">
    <property type="protein sequence ID" value="MVO09458.1"/>
    <property type="molecule type" value="Genomic_DNA"/>
</dbReference>
<dbReference type="OrthoDB" id="9816185at2"/>
<dbReference type="RefSeq" id="WP_140997835.1">
    <property type="nucleotide sequence ID" value="NZ_VDCZ01000006.1"/>
</dbReference>
<dbReference type="Gene3D" id="1.10.30.50">
    <property type="match status" value="1"/>
</dbReference>
<organism evidence="2 3">
    <name type="scientific">Flavobacterium profundi</name>
    <dbReference type="NCBI Taxonomy" id="1774945"/>
    <lineage>
        <taxon>Bacteria</taxon>
        <taxon>Pseudomonadati</taxon>
        <taxon>Bacteroidota</taxon>
        <taxon>Flavobacteriia</taxon>
        <taxon>Flavobacteriales</taxon>
        <taxon>Flavobacteriaceae</taxon>
        <taxon>Flavobacterium</taxon>
    </lineage>
</organism>
<gene>
    <name evidence="2" type="ORF">GOQ30_09840</name>
</gene>
<dbReference type="GO" id="GO:0004519">
    <property type="term" value="F:endonuclease activity"/>
    <property type="evidence" value="ECO:0007669"/>
    <property type="project" value="InterPro"/>
</dbReference>
<evidence type="ECO:0000313" key="2">
    <source>
        <dbReference type="EMBL" id="MVO09458.1"/>
    </source>
</evidence>
<accession>A0A6I4IIK0</accession>
<comment type="caution">
    <text evidence="2">The sequence shown here is derived from an EMBL/GenBank/DDBJ whole genome shotgun (WGS) entry which is preliminary data.</text>
</comment>
<dbReference type="GO" id="GO:0003676">
    <property type="term" value="F:nucleic acid binding"/>
    <property type="evidence" value="ECO:0007669"/>
    <property type="project" value="InterPro"/>
</dbReference>
<dbReference type="Proteomes" id="UP000431264">
    <property type="component" value="Unassembled WGS sequence"/>
</dbReference>
<dbReference type="Pfam" id="PF01844">
    <property type="entry name" value="HNH"/>
    <property type="match status" value="1"/>
</dbReference>
<evidence type="ECO:0000313" key="3">
    <source>
        <dbReference type="Proteomes" id="UP000431264"/>
    </source>
</evidence>
<reference evidence="3" key="1">
    <citation type="submission" date="2019-05" db="EMBL/GenBank/DDBJ databases">
        <title>Flavobacterium profundi sp. nov., isolated from a deep-sea seamount.</title>
        <authorList>
            <person name="Zhang D.-C."/>
        </authorList>
    </citation>
    <scope>NUCLEOTIDE SEQUENCE [LARGE SCALE GENOMIC DNA]</scope>
    <source>
        <strain evidence="3">TP390</strain>
    </source>
</reference>
<feature type="domain" description="HNH" evidence="1">
    <location>
        <begin position="155"/>
        <end position="196"/>
    </location>
</feature>
<protein>
    <recommendedName>
        <fullName evidence="1">HNH domain-containing protein</fullName>
    </recommendedName>
</protein>
<proteinExistence type="predicted"/>
<dbReference type="AlphaFoldDB" id="A0A6I4IIK0"/>
<name>A0A6I4IIK0_9FLAO</name>
<dbReference type="GO" id="GO:0008270">
    <property type="term" value="F:zinc ion binding"/>
    <property type="evidence" value="ECO:0007669"/>
    <property type="project" value="InterPro"/>
</dbReference>
<evidence type="ECO:0000259" key="1">
    <source>
        <dbReference type="Pfam" id="PF01844"/>
    </source>
</evidence>
<dbReference type="InterPro" id="IPR002711">
    <property type="entry name" value="HNH"/>
</dbReference>
<keyword evidence="3" id="KW-1185">Reference proteome</keyword>
<sequence length="337" mass="39416">MRKILIDDSLKLKAKLYSNNLFKSKGTSFITPISSLEKLRDELGIRKHKNERLYVQKIIDKYDTILRATPSEIEVLIKEFNLICNSGILNKKIKPNDKLKLNEKIVKAMRYDEVRNSEFHHIVNATGIKTCVYCNSQLTVVTSFSFYDKKEKKRKKKIMAKFELDHYYPKSKYPFLSTSFFNLYPVCGNCNRAKHDNPIAFELYSSNPNDLEVFNFWIDDKSILDYWLDPVKNHSNLKIGLECINGDYDYLNNYNSMFGIQGIYDTQTDLAEELVHKAKVYSNSYKKSLVENFKDLFPDKMILNRIIIGNYAESSEIHKRPMAKYTQDIARQLGLIK</sequence>